<reference evidence="2" key="1">
    <citation type="journal article" date="2016" name="Nature">
        <title>Genome evolution in the allotetraploid frog Xenopus laevis.</title>
        <authorList>
            <person name="Session A.M."/>
            <person name="Uno Y."/>
            <person name="Kwon T."/>
            <person name="Chapman J.A."/>
            <person name="Toyoda A."/>
            <person name="Takahashi S."/>
            <person name="Fukui A."/>
            <person name="Hikosaka A."/>
            <person name="Suzuki A."/>
            <person name="Kondo M."/>
            <person name="van Heeringen S.J."/>
            <person name="Quigley I."/>
            <person name="Heinz S."/>
            <person name="Ogino H."/>
            <person name="Ochi H."/>
            <person name="Hellsten U."/>
            <person name="Lyons J.B."/>
            <person name="Simakov O."/>
            <person name="Putnam N."/>
            <person name="Stites J."/>
            <person name="Kuroki Y."/>
            <person name="Tanaka T."/>
            <person name="Michiue T."/>
            <person name="Watanabe M."/>
            <person name="Bogdanovic O."/>
            <person name="Lister R."/>
            <person name="Georgiou G."/>
            <person name="Paranjpe S.S."/>
            <person name="van Kruijsbergen I."/>
            <person name="Shu S."/>
            <person name="Carlson J."/>
            <person name="Kinoshita T."/>
            <person name="Ohta Y."/>
            <person name="Mawaribuchi S."/>
            <person name="Jenkins J."/>
            <person name="Grimwood J."/>
            <person name="Schmutz J."/>
            <person name="Mitros T."/>
            <person name="Mozaffari S.V."/>
            <person name="Suzuki Y."/>
            <person name="Haramoto Y."/>
            <person name="Yamamoto T.S."/>
            <person name="Takagi C."/>
            <person name="Heald R."/>
            <person name="Miller K."/>
            <person name="Haudenschild C."/>
            <person name="Kitzman J."/>
            <person name="Nakayama T."/>
            <person name="Izutsu Y."/>
            <person name="Robert J."/>
            <person name="Fortriede J."/>
            <person name="Burns K."/>
            <person name="Lotay V."/>
            <person name="Karimi K."/>
            <person name="Yasuoka Y."/>
            <person name="Dichmann D.S."/>
            <person name="Flajnik M.F."/>
            <person name="Houston D.W."/>
            <person name="Shendure J."/>
            <person name="DuPasquier L."/>
            <person name="Vize P.D."/>
            <person name="Zorn A.M."/>
            <person name="Ito M."/>
            <person name="Marcotte E.M."/>
            <person name="Wallingford J.B."/>
            <person name="Ito Y."/>
            <person name="Asashima M."/>
            <person name="Ueno N."/>
            <person name="Matsuda Y."/>
            <person name="Veenstra G.J."/>
            <person name="Fujiyama A."/>
            <person name="Harland R.M."/>
            <person name="Taira M."/>
            <person name="Rokhsar D.S."/>
        </authorList>
    </citation>
    <scope>NUCLEOTIDE SEQUENCE [LARGE SCALE GENOMIC DNA]</scope>
    <source>
        <strain evidence="2">J</strain>
    </source>
</reference>
<dbReference type="AlphaFoldDB" id="A0A974I5G5"/>
<organism evidence="1 2">
    <name type="scientific">Xenopus laevis</name>
    <name type="common">African clawed frog</name>
    <dbReference type="NCBI Taxonomy" id="8355"/>
    <lineage>
        <taxon>Eukaryota</taxon>
        <taxon>Metazoa</taxon>
        <taxon>Chordata</taxon>
        <taxon>Craniata</taxon>
        <taxon>Vertebrata</taxon>
        <taxon>Euteleostomi</taxon>
        <taxon>Amphibia</taxon>
        <taxon>Batrachia</taxon>
        <taxon>Anura</taxon>
        <taxon>Pipoidea</taxon>
        <taxon>Pipidae</taxon>
        <taxon>Xenopodinae</taxon>
        <taxon>Xenopus</taxon>
        <taxon>Xenopus</taxon>
    </lineage>
</organism>
<dbReference type="EMBL" id="CM004466">
    <property type="protein sequence ID" value="OCU02768.1"/>
    <property type="molecule type" value="Genomic_DNA"/>
</dbReference>
<protein>
    <submittedName>
        <fullName evidence="1">Uncharacterized protein</fullName>
    </submittedName>
</protein>
<sequence>MESPCLRRRVRLEQVVAASVFSRSSESCFVSRGFRGSKVPKRNVGKEHEDPDRPVSTFYLLWESLRETKFDFCQVYFAFYFV</sequence>
<gene>
    <name evidence="1" type="ORF">XELAEV_18008538mg</name>
</gene>
<name>A0A974I5G5_XENLA</name>
<accession>A0A974I5G5</accession>
<evidence type="ECO:0000313" key="1">
    <source>
        <dbReference type="EMBL" id="OCU02768.1"/>
    </source>
</evidence>
<evidence type="ECO:0000313" key="2">
    <source>
        <dbReference type="Proteomes" id="UP000694892"/>
    </source>
</evidence>
<dbReference type="Proteomes" id="UP000694892">
    <property type="component" value="Chromosome 1L"/>
</dbReference>
<proteinExistence type="predicted"/>